<comment type="domain">
    <text evidence="6">The PPC domain mediates interactions between AHL proteins.</text>
</comment>
<dbReference type="EMBL" id="QZWG01000011">
    <property type="protein sequence ID" value="RZB78299.1"/>
    <property type="molecule type" value="Genomic_DNA"/>
</dbReference>
<keyword evidence="4 6" id="KW-0804">Transcription</keyword>
<keyword evidence="5 6" id="KW-0539">Nucleus</keyword>
<dbReference type="Proteomes" id="UP000289340">
    <property type="component" value="Chromosome 11"/>
</dbReference>
<dbReference type="Pfam" id="PF03479">
    <property type="entry name" value="PCC"/>
    <property type="match status" value="1"/>
</dbReference>
<evidence type="ECO:0000256" key="6">
    <source>
        <dbReference type="RuleBase" id="RU367031"/>
    </source>
</evidence>
<name>A0A445HX22_GLYSO</name>
<dbReference type="InterPro" id="IPR039605">
    <property type="entry name" value="AHL"/>
</dbReference>
<feature type="domain" description="PPC" evidence="8">
    <location>
        <begin position="136"/>
        <end position="272"/>
    </location>
</feature>
<feature type="compositionally biased region" description="Low complexity" evidence="7">
    <location>
        <begin position="280"/>
        <end position="294"/>
    </location>
</feature>
<comment type="function">
    <text evidence="1 6">Transcription factor that specifically binds AT-rich DNA sequences related to the nuclear matrix attachment regions (MARs).</text>
</comment>
<dbReference type="InterPro" id="IPR017956">
    <property type="entry name" value="AT_hook_DNA-bd_motif"/>
</dbReference>
<dbReference type="SMART" id="SM00384">
    <property type="entry name" value="AT_hook"/>
    <property type="match status" value="2"/>
</dbReference>
<evidence type="ECO:0000256" key="2">
    <source>
        <dbReference type="ARBA" id="ARBA00023015"/>
    </source>
</evidence>
<dbReference type="GO" id="GO:0005634">
    <property type="term" value="C:nucleus"/>
    <property type="evidence" value="ECO:0007669"/>
    <property type="project" value="UniProtKB-SubCell"/>
</dbReference>
<dbReference type="SUPFAM" id="SSF117856">
    <property type="entry name" value="AF0104/ALDC/Ptd012-like"/>
    <property type="match status" value="1"/>
</dbReference>
<evidence type="ECO:0000256" key="4">
    <source>
        <dbReference type="ARBA" id="ARBA00023163"/>
    </source>
</evidence>
<feature type="region of interest" description="Disordered" evidence="7">
    <location>
        <begin position="1"/>
        <end position="135"/>
    </location>
</feature>
<dbReference type="Gene3D" id="3.30.1330.80">
    <property type="entry name" value="Hypothetical protein, similar to alpha- acetolactate decarboxylase, domain 2"/>
    <property type="match status" value="1"/>
</dbReference>
<dbReference type="PANTHER" id="PTHR31500:SF51">
    <property type="entry name" value="AT-HOOK MOTIF NUCLEAR-LOCALIZED PROTEIN 8"/>
    <property type="match status" value="1"/>
</dbReference>
<organism evidence="9 10">
    <name type="scientific">Glycine soja</name>
    <name type="common">Wild soybean</name>
    <dbReference type="NCBI Taxonomy" id="3848"/>
    <lineage>
        <taxon>Eukaryota</taxon>
        <taxon>Viridiplantae</taxon>
        <taxon>Streptophyta</taxon>
        <taxon>Embryophyta</taxon>
        <taxon>Tracheophyta</taxon>
        <taxon>Spermatophyta</taxon>
        <taxon>Magnoliopsida</taxon>
        <taxon>eudicotyledons</taxon>
        <taxon>Gunneridae</taxon>
        <taxon>Pentapetalae</taxon>
        <taxon>rosids</taxon>
        <taxon>fabids</taxon>
        <taxon>Fabales</taxon>
        <taxon>Fabaceae</taxon>
        <taxon>Papilionoideae</taxon>
        <taxon>50 kb inversion clade</taxon>
        <taxon>NPAAA clade</taxon>
        <taxon>indigoferoid/millettioid clade</taxon>
        <taxon>Phaseoleae</taxon>
        <taxon>Glycine</taxon>
        <taxon>Glycine subgen. Soja</taxon>
    </lineage>
</organism>
<proteinExistence type="predicted"/>
<reference evidence="9 10" key="1">
    <citation type="submission" date="2018-09" db="EMBL/GenBank/DDBJ databases">
        <title>A high-quality reference genome of wild soybean provides a powerful tool to mine soybean genomes.</title>
        <authorList>
            <person name="Xie M."/>
            <person name="Chung C.Y.L."/>
            <person name="Li M.-W."/>
            <person name="Wong F.-L."/>
            <person name="Chan T.-F."/>
            <person name="Lam H.-M."/>
        </authorList>
    </citation>
    <scope>NUCLEOTIDE SEQUENCE [LARGE SCALE GENOMIC DNA]</scope>
    <source>
        <strain evidence="10">cv. W05</strain>
        <tissue evidence="9">Hypocotyl of etiolated seedlings</tissue>
    </source>
</reference>
<dbReference type="PANTHER" id="PTHR31500">
    <property type="entry name" value="AT-HOOK MOTIF NUCLEAR-LOCALIZED PROTEIN 9"/>
    <property type="match status" value="1"/>
</dbReference>
<comment type="caution">
    <text evidence="9">The sequence shown here is derived from an EMBL/GenBank/DDBJ whole genome shotgun (WGS) entry which is preliminary data.</text>
</comment>
<evidence type="ECO:0000259" key="8">
    <source>
        <dbReference type="PROSITE" id="PS51742"/>
    </source>
</evidence>
<evidence type="ECO:0000313" key="9">
    <source>
        <dbReference type="EMBL" id="RZB78299.1"/>
    </source>
</evidence>
<feature type="compositionally biased region" description="Low complexity" evidence="7">
    <location>
        <begin position="102"/>
        <end position="112"/>
    </location>
</feature>
<comment type="subcellular location">
    <subcellularLocation>
        <location evidence="6">Nucleus</location>
    </subcellularLocation>
</comment>
<evidence type="ECO:0000256" key="1">
    <source>
        <dbReference type="ARBA" id="ARBA00003687"/>
    </source>
</evidence>
<accession>A0A445HX22</accession>
<evidence type="ECO:0000256" key="5">
    <source>
        <dbReference type="ARBA" id="ARBA00023242"/>
    </source>
</evidence>
<evidence type="ECO:0000256" key="7">
    <source>
        <dbReference type="SAM" id="MobiDB-lite"/>
    </source>
</evidence>
<feature type="compositionally biased region" description="Pro residues" evidence="7">
    <location>
        <begin position="9"/>
        <end position="18"/>
    </location>
</feature>
<dbReference type="SMR" id="A0A445HX22"/>
<dbReference type="GO" id="GO:0003680">
    <property type="term" value="F:minor groove of adenine-thymine-rich DNA binding"/>
    <property type="evidence" value="ECO:0007669"/>
    <property type="project" value="UniProtKB-UniRule"/>
</dbReference>
<keyword evidence="2 6" id="KW-0805">Transcription regulation</keyword>
<keyword evidence="10" id="KW-1185">Reference proteome</keyword>
<feature type="region of interest" description="Disordered" evidence="7">
    <location>
        <begin position="277"/>
        <end position="321"/>
    </location>
</feature>
<protein>
    <recommendedName>
        <fullName evidence="6">AT-hook motif nuclear-localized protein</fullName>
    </recommendedName>
</protein>
<evidence type="ECO:0000313" key="10">
    <source>
        <dbReference type="Proteomes" id="UP000289340"/>
    </source>
</evidence>
<dbReference type="InterPro" id="IPR005175">
    <property type="entry name" value="PPC_dom"/>
</dbReference>
<dbReference type="PROSITE" id="PS51742">
    <property type="entry name" value="PPC"/>
    <property type="match status" value="1"/>
</dbReference>
<sequence>MNSREQPQPQQPPQPQPPNMTVGPTMYPSMLSPVTARFPFSSSSNNNPPPSEPLNNDTNDNDNSAFEALKPCALAASESSKKKRGRPRKYSPDGNIALGLGPTHAPASSADPPAKKHRGRPPGSGKKQMDALGIPGTGFTPHVITAEVGEDIAAKLVAFCEQGPRTVCTLSANGATRNVTIRAPDMPAGTVAYEGPFEIISLKAATLQSDNNRMAALSVSLAGPDGRVLGGEVVGALTAATAVQIVLGSFIADGKKSSSSYLKSGRSLTPSSQMLAFGASRTPTTPTSQGPSTESSEDNENSHFSQGPGGPGLYDNNASQPIHTMPMYQHQLWAGHTQQ</sequence>
<dbReference type="Gramene" id="XM_028332182.1">
    <property type="protein sequence ID" value="XP_028187983.1"/>
    <property type="gene ID" value="LOC114374524"/>
</dbReference>
<gene>
    <name evidence="9" type="ORF">D0Y65_028947</name>
</gene>
<keyword evidence="3 6" id="KW-0238">DNA-binding</keyword>
<evidence type="ECO:0000256" key="3">
    <source>
        <dbReference type="ARBA" id="ARBA00023125"/>
    </source>
</evidence>
<dbReference type="AlphaFoldDB" id="A0A445HX22"/>
<dbReference type="CDD" id="cd11378">
    <property type="entry name" value="DUF296"/>
    <property type="match status" value="1"/>
</dbReference>